<dbReference type="Pfam" id="PF00326">
    <property type="entry name" value="Peptidase_S9"/>
    <property type="match status" value="1"/>
</dbReference>
<dbReference type="EMBL" id="JAERQJ010000003">
    <property type="protein sequence ID" value="MBL0683575.1"/>
    <property type="molecule type" value="Genomic_DNA"/>
</dbReference>
<accession>A0A937D7Z5</accession>
<dbReference type="SUPFAM" id="SSF50993">
    <property type="entry name" value="Peptidase/esterase 'gauge' domain"/>
    <property type="match status" value="1"/>
</dbReference>
<proteinExistence type="predicted"/>
<evidence type="ECO:0000313" key="8">
    <source>
        <dbReference type="EMBL" id="MBL0683575.1"/>
    </source>
</evidence>
<evidence type="ECO:0000256" key="3">
    <source>
        <dbReference type="ARBA" id="ARBA00022670"/>
    </source>
</evidence>
<dbReference type="PANTHER" id="PTHR42881">
    <property type="entry name" value="PROLYL ENDOPEPTIDASE"/>
    <property type="match status" value="1"/>
</dbReference>
<evidence type="ECO:0000259" key="6">
    <source>
        <dbReference type="Pfam" id="PF00326"/>
    </source>
</evidence>
<keyword evidence="5" id="KW-0720">Serine protease</keyword>
<dbReference type="Gene3D" id="2.130.10.120">
    <property type="entry name" value="Prolyl oligopeptidase, N-terminal domain"/>
    <property type="match status" value="1"/>
</dbReference>
<dbReference type="GO" id="GO:0004252">
    <property type="term" value="F:serine-type endopeptidase activity"/>
    <property type="evidence" value="ECO:0007669"/>
    <property type="project" value="UniProtKB-EC"/>
</dbReference>
<dbReference type="InterPro" id="IPR001375">
    <property type="entry name" value="Peptidase_S9_cat"/>
</dbReference>
<dbReference type="GO" id="GO:0006508">
    <property type="term" value="P:proteolysis"/>
    <property type="evidence" value="ECO:0007669"/>
    <property type="project" value="UniProtKB-KW"/>
</dbReference>
<evidence type="ECO:0000256" key="2">
    <source>
        <dbReference type="ARBA" id="ARBA00011897"/>
    </source>
</evidence>
<dbReference type="Pfam" id="PF02897">
    <property type="entry name" value="Peptidase_S9_N"/>
    <property type="match status" value="1"/>
</dbReference>
<evidence type="ECO:0000256" key="1">
    <source>
        <dbReference type="ARBA" id="ARBA00001070"/>
    </source>
</evidence>
<keyword evidence="3" id="KW-0645">Protease</keyword>
<keyword evidence="9" id="KW-1185">Reference proteome</keyword>
<protein>
    <recommendedName>
        <fullName evidence="2">prolyl oligopeptidase</fullName>
        <ecNumber evidence="2">3.4.21.26</ecNumber>
    </recommendedName>
</protein>
<dbReference type="GO" id="GO:0005829">
    <property type="term" value="C:cytosol"/>
    <property type="evidence" value="ECO:0007669"/>
    <property type="project" value="TreeGrafter"/>
</dbReference>
<sequence length="444" mass="50261">MIIPHHVFGIFANINNIVETAWKPLFKKSDQIKSYKQLGDSLFYITSKNASNFKICKTSILNPDFENPIILVDEMKDQVIKDFIIRNNKIFYSTIKNGVEAKMFVKDNSEVVVEIELPFASGKIAFEKSTENHLLPVIIQGWTTPKARYLYNLLTDEFKLDNNYPSHISVSFDNLIVEEVLVKSHDGEDIPLSLVYKKGHKKDGNTPVLMRAYGSYGRSMTPRFYYGFLLWAQEVGIYAVVHVRGGGEKGDKWHKGGFKETKSNSWKDFISCTKYLIKNKYTSPKKMAIWSGSAGGIVIGRAITESPELYAAAIIDRGSLNMLRIDSGANGANNAKEFGSTKDSIGFKNLYEMDSYHHIKDNTKYPSVLITAGMNDNRLPPWHSIKFATRLNEASTSNNPILLKTEFDSGHGMVFSKKDEEFNMVANVFSFAFWQTGHSDYQPK</sequence>
<dbReference type="PANTHER" id="PTHR42881:SF2">
    <property type="entry name" value="PROLYL ENDOPEPTIDASE"/>
    <property type="match status" value="1"/>
</dbReference>
<dbReference type="InterPro" id="IPR029058">
    <property type="entry name" value="AB_hydrolase_fold"/>
</dbReference>
<comment type="catalytic activity">
    <reaction evidence="1">
        <text>Hydrolysis of Pro-|-Xaa &gt;&gt; Ala-|-Xaa in oligopeptides.</text>
        <dbReference type="EC" id="3.4.21.26"/>
    </reaction>
</comment>
<dbReference type="SUPFAM" id="SSF53474">
    <property type="entry name" value="alpha/beta-Hydrolases"/>
    <property type="match status" value="1"/>
</dbReference>
<comment type="caution">
    <text evidence="8">The sequence shown here is derived from an EMBL/GenBank/DDBJ whole genome shotgun (WGS) entry which is preliminary data.</text>
</comment>
<dbReference type="Proteomes" id="UP000651057">
    <property type="component" value="Unassembled WGS sequence"/>
</dbReference>
<dbReference type="InterPro" id="IPR051167">
    <property type="entry name" value="Prolyl_oligopep/macrocyclase"/>
</dbReference>
<dbReference type="GO" id="GO:0070012">
    <property type="term" value="F:oligopeptidase activity"/>
    <property type="evidence" value="ECO:0007669"/>
    <property type="project" value="TreeGrafter"/>
</dbReference>
<dbReference type="RefSeq" id="WP_201918695.1">
    <property type="nucleotide sequence ID" value="NZ_BAABAX010000005.1"/>
</dbReference>
<dbReference type="InterPro" id="IPR023302">
    <property type="entry name" value="Pept_S9A_N"/>
</dbReference>
<evidence type="ECO:0000313" key="9">
    <source>
        <dbReference type="Proteomes" id="UP000651057"/>
    </source>
</evidence>
<evidence type="ECO:0000259" key="7">
    <source>
        <dbReference type="Pfam" id="PF02897"/>
    </source>
</evidence>
<name>A0A937D7Z5_9FLAO</name>
<evidence type="ECO:0000256" key="5">
    <source>
        <dbReference type="ARBA" id="ARBA00022825"/>
    </source>
</evidence>
<organism evidence="8 9">
    <name type="scientific">Aquimarina mytili</name>
    <dbReference type="NCBI Taxonomy" id="874423"/>
    <lineage>
        <taxon>Bacteria</taxon>
        <taxon>Pseudomonadati</taxon>
        <taxon>Bacteroidota</taxon>
        <taxon>Flavobacteriia</taxon>
        <taxon>Flavobacteriales</taxon>
        <taxon>Flavobacteriaceae</taxon>
        <taxon>Aquimarina</taxon>
    </lineage>
</organism>
<gene>
    <name evidence="8" type="ORF">JJQ60_08610</name>
</gene>
<reference evidence="8" key="1">
    <citation type="submission" date="2021-01" db="EMBL/GenBank/DDBJ databases">
        <authorList>
            <person name="Zhong Y.L."/>
        </authorList>
    </citation>
    <scope>NUCLEOTIDE SEQUENCE</scope>
    <source>
        <strain evidence="8">KCTC 23302</strain>
    </source>
</reference>
<feature type="domain" description="Peptidase S9A N-terminal" evidence="7">
    <location>
        <begin position="21"/>
        <end position="158"/>
    </location>
</feature>
<dbReference type="InterPro" id="IPR002470">
    <property type="entry name" value="Peptidase_S9A"/>
</dbReference>
<dbReference type="Gene3D" id="3.40.50.1820">
    <property type="entry name" value="alpha/beta hydrolase"/>
    <property type="match status" value="1"/>
</dbReference>
<dbReference type="AlphaFoldDB" id="A0A937D7Z5"/>
<feature type="domain" description="Peptidase S9 prolyl oligopeptidase catalytic" evidence="6">
    <location>
        <begin position="225"/>
        <end position="436"/>
    </location>
</feature>
<dbReference type="EC" id="3.4.21.26" evidence="2"/>
<keyword evidence="4" id="KW-0378">Hydrolase</keyword>
<evidence type="ECO:0000256" key="4">
    <source>
        <dbReference type="ARBA" id="ARBA00022801"/>
    </source>
</evidence>
<dbReference type="PRINTS" id="PR00862">
    <property type="entry name" value="PROLIGOPTASE"/>
</dbReference>